<dbReference type="AlphaFoldDB" id="A0AAE9E2U7"/>
<dbReference type="FunFam" id="3.40.50.300:FF:000449">
    <property type="entry name" value="Probable ATP-dependent RNA helicase DDX41"/>
    <property type="match status" value="1"/>
</dbReference>
<evidence type="ECO:0000256" key="3">
    <source>
        <dbReference type="ARBA" id="ARBA00022723"/>
    </source>
</evidence>
<evidence type="ECO:0000256" key="13">
    <source>
        <dbReference type="ARBA" id="ARBA00047984"/>
    </source>
</evidence>
<evidence type="ECO:0000259" key="19">
    <source>
        <dbReference type="PROSITE" id="PS51194"/>
    </source>
</evidence>
<keyword evidence="11" id="KW-0694">RNA-binding</keyword>
<dbReference type="InterPro" id="IPR027417">
    <property type="entry name" value="P-loop_NTPase"/>
</dbReference>
<dbReference type="FunFam" id="3.40.50.300:FF:000657">
    <property type="entry name" value="Probable ATP-dependent RNA helicase DDX41"/>
    <property type="match status" value="1"/>
</dbReference>
<dbReference type="InterPro" id="IPR000629">
    <property type="entry name" value="RNA-helicase_DEAD-box_CS"/>
</dbReference>
<feature type="domain" description="DEAD-box RNA helicase Q" evidence="20">
    <location>
        <begin position="190"/>
        <end position="219"/>
    </location>
</feature>
<dbReference type="PANTHER" id="PTHR47958">
    <property type="entry name" value="ATP-DEPENDENT RNA HELICASE DBP3"/>
    <property type="match status" value="1"/>
</dbReference>
<feature type="domain" description="Helicase ATP-binding" evidence="18">
    <location>
        <begin position="222"/>
        <end position="406"/>
    </location>
</feature>
<evidence type="ECO:0000256" key="8">
    <source>
        <dbReference type="ARBA" id="ARBA00022806"/>
    </source>
</evidence>
<keyword evidence="3" id="KW-0479">Metal-binding</keyword>
<feature type="coiled-coil region" evidence="16">
    <location>
        <begin position="73"/>
        <end position="132"/>
    </location>
</feature>
<evidence type="ECO:0000259" key="18">
    <source>
        <dbReference type="PROSITE" id="PS51192"/>
    </source>
</evidence>
<name>A0AAE9E2U7_CAEBR</name>
<dbReference type="GO" id="GO:0008432">
    <property type="term" value="F:JUN kinase binding"/>
    <property type="evidence" value="ECO:0007669"/>
    <property type="project" value="UniProtKB-ARBA"/>
</dbReference>
<dbReference type="InterPro" id="IPR001650">
    <property type="entry name" value="Helicase_C-like"/>
</dbReference>
<dbReference type="EC" id="3.6.4.13" evidence="2"/>
<evidence type="ECO:0000256" key="15">
    <source>
        <dbReference type="RuleBase" id="RU000492"/>
    </source>
</evidence>
<keyword evidence="4" id="KW-0677">Repeat</keyword>
<proteinExistence type="inferred from homology"/>
<protein>
    <recommendedName>
        <fullName evidence="2">RNA helicase</fullName>
        <ecNumber evidence="2">3.6.4.13</ecNumber>
    </recommendedName>
</protein>
<evidence type="ECO:0000256" key="9">
    <source>
        <dbReference type="ARBA" id="ARBA00022833"/>
    </source>
</evidence>
<comment type="similarity">
    <text evidence="1">Belongs to the DEAD box helicase family. DDX4/VASA subfamily.</text>
</comment>
<dbReference type="GO" id="GO:0005524">
    <property type="term" value="F:ATP binding"/>
    <property type="evidence" value="ECO:0007669"/>
    <property type="project" value="UniProtKB-KW"/>
</dbReference>
<evidence type="ECO:0000256" key="14">
    <source>
        <dbReference type="PROSITE-ProRule" id="PRU00552"/>
    </source>
</evidence>
<feature type="region of interest" description="Disordered" evidence="17">
    <location>
        <begin position="686"/>
        <end position="716"/>
    </location>
</feature>
<evidence type="ECO:0000256" key="16">
    <source>
        <dbReference type="SAM" id="Coils"/>
    </source>
</evidence>
<keyword evidence="8 15" id="KW-0347">Helicase</keyword>
<keyword evidence="6" id="KW-0863">Zinc-finger</keyword>
<dbReference type="GO" id="GO:0016787">
    <property type="term" value="F:hydrolase activity"/>
    <property type="evidence" value="ECO:0007669"/>
    <property type="project" value="UniProtKB-KW"/>
</dbReference>
<dbReference type="EMBL" id="CP092620">
    <property type="protein sequence ID" value="UMM13906.1"/>
    <property type="molecule type" value="Genomic_DNA"/>
</dbReference>
<dbReference type="PROSITE" id="PS00039">
    <property type="entry name" value="DEAD_ATP_HELICASE"/>
    <property type="match status" value="1"/>
</dbReference>
<dbReference type="PROSITE" id="PS51192">
    <property type="entry name" value="HELICASE_ATP_BIND_1"/>
    <property type="match status" value="1"/>
</dbReference>
<evidence type="ECO:0000313" key="22">
    <source>
        <dbReference type="Proteomes" id="UP000829354"/>
    </source>
</evidence>
<organism evidence="21 22">
    <name type="scientific">Caenorhabditis briggsae</name>
    <dbReference type="NCBI Taxonomy" id="6238"/>
    <lineage>
        <taxon>Eukaryota</taxon>
        <taxon>Metazoa</taxon>
        <taxon>Ecdysozoa</taxon>
        <taxon>Nematoda</taxon>
        <taxon>Chromadorea</taxon>
        <taxon>Rhabditida</taxon>
        <taxon>Rhabditina</taxon>
        <taxon>Rhabditomorpha</taxon>
        <taxon>Rhabditoidea</taxon>
        <taxon>Rhabditidae</taxon>
        <taxon>Peloderinae</taxon>
        <taxon>Caenorhabditis</taxon>
    </lineage>
</organism>
<keyword evidence="16" id="KW-0175">Coiled coil</keyword>
<gene>
    <name evidence="21" type="ORF">L5515_001950</name>
</gene>
<dbReference type="GO" id="GO:0008270">
    <property type="term" value="F:zinc ion binding"/>
    <property type="evidence" value="ECO:0007669"/>
    <property type="project" value="UniProtKB-KW"/>
</dbReference>
<keyword evidence="10 15" id="KW-0067">ATP-binding</keyword>
<dbReference type="GO" id="GO:0043186">
    <property type="term" value="C:P granule"/>
    <property type="evidence" value="ECO:0007669"/>
    <property type="project" value="UniProtKB-ARBA"/>
</dbReference>
<feature type="compositionally biased region" description="Basic and acidic residues" evidence="17">
    <location>
        <begin position="7"/>
        <end position="30"/>
    </location>
</feature>
<dbReference type="SUPFAM" id="SSF57756">
    <property type="entry name" value="Retrovirus zinc finger-like domains"/>
    <property type="match status" value="1"/>
</dbReference>
<dbReference type="SUPFAM" id="SSF52540">
    <property type="entry name" value="P-loop containing nucleoside triphosphate hydrolases"/>
    <property type="match status" value="1"/>
</dbReference>
<keyword evidence="5 15" id="KW-0547">Nucleotide-binding</keyword>
<evidence type="ECO:0000256" key="12">
    <source>
        <dbReference type="ARBA" id="ARBA00023594"/>
    </source>
</evidence>
<dbReference type="InterPro" id="IPR011545">
    <property type="entry name" value="DEAD/DEAH_box_helicase_dom"/>
</dbReference>
<reference evidence="21 22" key="1">
    <citation type="submission" date="2022-04" db="EMBL/GenBank/DDBJ databases">
        <title>Chromosome-level reference genomes for two strains of Caenorhabditis briggsae: an improved platform for comparative genomics.</title>
        <authorList>
            <person name="Stevens L."/>
            <person name="Andersen E."/>
        </authorList>
    </citation>
    <scope>NUCLEOTIDE SEQUENCE [LARGE SCALE GENOMIC DNA]</scope>
    <source>
        <strain evidence="21">VX34</strain>
        <tissue evidence="21">Whole-organism</tissue>
    </source>
</reference>
<keyword evidence="9" id="KW-0862">Zinc</keyword>
<keyword evidence="7 15" id="KW-0378">Hydrolase</keyword>
<evidence type="ECO:0000313" key="21">
    <source>
        <dbReference type="EMBL" id="UMM13906.1"/>
    </source>
</evidence>
<feature type="region of interest" description="Disordered" evidence="17">
    <location>
        <begin position="622"/>
        <end position="646"/>
    </location>
</feature>
<comment type="catalytic activity">
    <reaction evidence="13">
        <text>ATP + H2O = ADP + phosphate + H(+)</text>
        <dbReference type="Rhea" id="RHEA:13065"/>
        <dbReference type="ChEBI" id="CHEBI:15377"/>
        <dbReference type="ChEBI" id="CHEBI:15378"/>
        <dbReference type="ChEBI" id="CHEBI:30616"/>
        <dbReference type="ChEBI" id="CHEBI:43474"/>
        <dbReference type="ChEBI" id="CHEBI:456216"/>
        <dbReference type="EC" id="3.6.4.13"/>
    </reaction>
</comment>
<evidence type="ECO:0000256" key="2">
    <source>
        <dbReference type="ARBA" id="ARBA00012552"/>
    </source>
</evidence>
<dbReference type="PROSITE" id="PS51195">
    <property type="entry name" value="Q_MOTIF"/>
    <property type="match status" value="1"/>
</dbReference>
<feature type="domain" description="Helicase C-terminal" evidence="19">
    <location>
        <begin position="417"/>
        <end position="577"/>
    </location>
</feature>
<evidence type="ECO:0000256" key="17">
    <source>
        <dbReference type="SAM" id="MobiDB-lite"/>
    </source>
</evidence>
<dbReference type="Pfam" id="PF00270">
    <property type="entry name" value="DEAD"/>
    <property type="match status" value="1"/>
</dbReference>
<feature type="region of interest" description="Disordered" evidence="17">
    <location>
        <begin position="1"/>
        <end position="40"/>
    </location>
</feature>
<sequence length="716" mass="80361">MSTDDVEAARRKYEERRRKIQEEEMKERRNGMNLSSGEEDEDVDDMFLTALQRKKEKVHRRALLKQVLAPTINQKEEIERKRKKKEEDKQSEEAKKTLLEKHAEIMETQGVIDESERQLREEEELLDKVTRGGGLLAVTELVKGEKYEEPITTAWRPPGHIRRQTQTDYENQRKRLGISCEGETIPPPIGSFLEMKFPKPLLQFLQKQKGIVTPTAIQIQGIPVALCGRDMIGIASTGSGKTMTFVLPLIMFCIEQEVKLPFMRNEGPFGLIIVPSRELARQIYDLIIEMSEAIAKAGFPELRAGLCIGGVPIGEQAKDFRQGIHIVVATPGRLSDMLTKKIINLEVCRYLVLDEADRMLDMGFEDEIKSIFYFFKAQRQTLLFSATMPKKIQFFAKSALVKPIVVNVGRAGAASLNVLQELEFVRSENKLVRVLECLQKTSPKVLIFAEKKVDVDNIYEYLLVKGVEVASIHGGKDQSDRHAGIEAFRKNEKDVLVATDVASKGLDFQGIEHVINFDMPEDIENYVHRIGRTGRSGRKGLATTFINKKSEMSVLSDLKQLLVEAGQELPEFLKMLAGDEEGIAPAGTNADKGCAYCSGLGHRITDCPKLAGIGNKTTQALARGGGDDGSSWLRAKTTPTSSEDSKRKVLMSAMSWINRDNDFRGLHFKAFKGLFDFKWHGIRIKRRSSTTPRAQSASGSADDEDCTISKEKPPDK</sequence>
<feature type="compositionally biased region" description="Basic and acidic residues" evidence="17">
    <location>
        <begin position="707"/>
        <end position="716"/>
    </location>
</feature>
<dbReference type="Proteomes" id="UP000829354">
    <property type="component" value="Chromosome I"/>
</dbReference>
<comment type="similarity">
    <text evidence="12">Belongs to the DEAD box helicase family. DDX41 subfamily.</text>
</comment>
<evidence type="ECO:0000256" key="11">
    <source>
        <dbReference type="ARBA" id="ARBA00022884"/>
    </source>
</evidence>
<accession>A0AAE9E2U7</accession>
<dbReference type="Pfam" id="PF00271">
    <property type="entry name" value="Helicase_C"/>
    <property type="match status" value="1"/>
</dbReference>
<feature type="short sequence motif" description="Q motif" evidence="14">
    <location>
        <begin position="190"/>
        <end position="219"/>
    </location>
</feature>
<dbReference type="Gene3D" id="3.40.50.300">
    <property type="entry name" value="P-loop containing nucleotide triphosphate hydrolases"/>
    <property type="match status" value="2"/>
</dbReference>
<evidence type="ECO:0000256" key="7">
    <source>
        <dbReference type="ARBA" id="ARBA00022801"/>
    </source>
</evidence>
<dbReference type="SMART" id="SM00490">
    <property type="entry name" value="HELICc"/>
    <property type="match status" value="1"/>
</dbReference>
<evidence type="ECO:0000256" key="4">
    <source>
        <dbReference type="ARBA" id="ARBA00022737"/>
    </source>
</evidence>
<evidence type="ECO:0000256" key="10">
    <source>
        <dbReference type="ARBA" id="ARBA00022840"/>
    </source>
</evidence>
<evidence type="ECO:0000256" key="6">
    <source>
        <dbReference type="ARBA" id="ARBA00022771"/>
    </source>
</evidence>
<dbReference type="GO" id="GO:0005634">
    <property type="term" value="C:nucleus"/>
    <property type="evidence" value="ECO:0007669"/>
    <property type="project" value="UniProtKB-ARBA"/>
</dbReference>
<dbReference type="InterPro" id="IPR014014">
    <property type="entry name" value="RNA_helicase_DEAD_Q_motif"/>
</dbReference>
<evidence type="ECO:0000259" key="20">
    <source>
        <dbReference type="PROSITE" id="PS51195"/>
    </source>
</evidence>
<dbReference type="SMART" id="SM00487">
    <property type="entry name" value="DEXDc"/>
    <property type="match status" value="1"/>
</dbReference>
<evidence type="ECO:0000256" key="5">
    <source>
        <dbReference type="ARBA" id="ARBA00022741"/>
    </source>
</evidence>
<dbReference type="GO" id="GO:0003724">
    <property type="term" value="F:RNA helicase activity"/>
    <property type="evidence" value="ECO:0007669"/>
    <property type="project" value="UniProtKB-EC"/>
</dbReference>
<feature type="compositionally biased region" description="Polar residues" evidence="17">
    <location>
        <begin position="689"/>
        <end position="699"/>
    </location>
</feature>
<dbReference type="InterPro" id="IPR014001">
    <property type="entry name" value="Helicase_ATP-bd"/>
</dbReference>
<dbReference type="CDD" id="cd18787">
    <property type="entry name" value="SF2_C_DEAD"/>
    <property type="match status" value="1"/>
</dbReference>
<evidence type="ECO:0000256" key="1">
    <source>
        <dbReference type="ARBA" id="ARBA00010132"/>
    </source>
</evidence>
<dbReference type="PROSITE" id="PS51194">
    <property type="entry name" value="HELICASE_CTER"/>
    <property type="match status" value="1"/>
</dbReference>
<dbReference type="InterPro" id="IPR036875">
    <property type="entry name" value="Znf_CCHC_sf"/>
</dbReference>
<dbReference type="GO" id="GO:0003723">
    <property type="term" value="F:RNA binding"/>
    <property type="evidence" value="ECO:0007669"/>
    <property type="project" value="UniProtKB-KW"/>
</dbReference>
<keyword evidence="22" id="KW-1185">Reference proteome</keyword>